<dbReference type="Proteomes" id="UP000231081">
    <property type="component" value="Unassembled WGS sequence"/>
</dbReference>
<reference evidence="1 2" key="1">
    <citation type="submission" date="2017-09" db="EMBL/GenBank/DDBJ databases">
        <title>Depth-based differentiation of microbial function through sediment-hosted aquifers and enrichment of novel symbionts in the deep terrestrial subsurface.</title>
        <authorList>
            <person name="Probst A.J."/>
            <person name="Ladd B."/>
            <person name="Jarett J.K."/>
            <person name="Geller-Mcgrath D.E."/>
            <person name="Sieber C.M."/>
            <person name="Emerson J.B."/>
            <person name="Anantharaman K."/>
            <person name="Thomas B.C."/>
            <person name="Malmstrom R."/>
            <person name="Stieglmeier M."/>
            <person name="Klingl A."/>
            <person name="Woyke T."/>
            <person name="Ryan C.M."/>
            <person name="Banfield J.F."/>
        </authorList>
    </citation>
    <scope>NUCLEOTIDE SEQUENCE [LARGE SCALE GENOMIC DNA]</scope>
    <source>
        <strain evidence="1">CG23_combo_of_CG06-09_8_20_14_all_47_9</strain>
    </source>
</reference>
<protein>
    <submittedName>
        <fullName evidence="1">Uncharacterized protein</fullName>
    </submittedName>
</protein>
<name>A0A2H0B2U6_9BACT</name>
<proteinExistence type="predicted"/>
<comment type="caution">
    <text evidence="1">The sequence shown here is derived from an EMBL/GenBank/DDBJ whole genome shotgun (WGS) entry which is preliminary data.</text>
</comment>
<evidence type="ECO:0000313" key="1">
    <source>
        <dbReference type="EMBL" id="PIP51961.1"/>
    </source>
</evidence>
<accession>A0A2H0B2U6</accession>
<gene>
    <name evidence="1" type="ORF">COX09_04290</name>
</gene>
<sequence>MARVESDIVRVYEQRGGLDFYNILLIPNEGGEPQEYSAEIIIAVTDDKRIKKRFDVAHRQEAGFFLEYPGFREGLSRRIQIVDIHTHKTEGGPIGVFKVILKKDDYDDFIGKSGIDTI</sequence>
<evidence type="ECO:0000313" key="2">
    <source>
        <dbReference type="Proteomes" id="UP000231081"/>
    </source>
</evidence>
<dbReference type="EMBL" id="PCSQ01000104">
    <property type="protein sequence ID" value="PIP51961.1"/>
    <property type="molecule type" value="Genomic_DNA"/>
</dbReference>
<organism evidence="1 2">
    <name type="scientific">Candidatus Beckwithbacteria bacterium CG23_combo_of_CG06-09_8_20_14_all_47_9</name>
    <dbReference type="NCBI Taxonomy" id="1974498"/>
    <lineage>
        <taxon>Bacteria</taxon>
        <taxon>Candidatus Beckwithiibacteriota</taxon>
    </lineage>
</organism>
<dbReference type="AlphaFoldDB" id="A0A2H0B2U6"/>